<dbReference type="EMBL" id="WHPF01000013">
    <property type="protein sequence ID" value="NNV57214.1"/>
    <property type="molecule type" value="Genomic_DNA"/>
</dbReference>
<dbReference type="InterPro" id="IPR013096">
    <property type="entry name" value="Cupin_2"/>
</dbReference>
<comment type="caution">
    <text evidence="2">The sequence shown here is derived from an EMBL/GenBank/DDBJ whole genome shotgun (WGS) entry which is preliminary data.</text>
</comment>
<dbReference type="SUPFAM" id="SSF51182">
    <property type="entry name" value="RmlC-like cupins"/>
    <property type="match status" value="1"/>
</dbReference>
<organism evidence="2 3">
    <name type="scientific">Limnovirga soli</name>
    <dbReference type="NCBI Taxonomy" id="2656915"/>
    <lineage>
        <taxon>Bacteria</taxon>
        <taxon>Pseudomonadati</taxon>
        <taxon>Bacteroidota</taxon>
        <taxon>Chitinophagia</taxon>
        <taxon>Chitinophagales</taxon>
        <taxon>Chitinophagaceae</taxon>
        <taxon>Limnovirga</taxon>
    </lineage>
</organism>
<accession>A0A8J8JW04</accession>
<dbReference type="InterPro" id="IPR011051">
    <property type="entry name" value="RmlC_Cupin_sf"/>
</dbReference>
<proteinExistence type="predicted"/>
<dbReference type="Proteomes" id="UP000598971">
    <property type="component" value="Unassembled WGS sequence"/>
</dbReference>
<dbReference type="InterPro" id="IPR014710">
    <property type="entry name" value="RmlC-like_jellyroll"/>
</dbReference>
<feature type="domain" description="Cupin type-2" evidence="1">
    <location>
        <begin position="160"/>
        <end position="217"/>
    </location>
</feature>
<evidence type="ECO:0000259" key="1">
    <source>
        <dbReference type="Pfam" id="PF07883"/>
    </source>
</evidence>
<protein>
    <submittedName>
        <fullName evidence="2">Cupin domain-containing protein</fullName>
    </submittedName>
</protein>
<sequence>MYGQVQPPLSINNKLSSPSGTMTDIEHYIQSGMLEEYVLGLLPPTEMAALEAAAAAQPPLRAAIDEVAAQFENFAKANEVQPNPTVKPFLMATIDYMKRMAHGEAPSFPPLLSETSEINDFAGWLKRADMQAPATDEDLFARIIGHNASVLTAIVWIKTMAPQEVHDDTYEKFLVVEGSCTIAIGQLTHHLEPGDFLSIPLHLPHVVTVTSACACKVILQRVAA</sequence>
<reference evidence="2" key="1">
    <citation type="submission" date="2019-10" db="EMBL/GenBank/DDBJ databases">
        <title>Draft genome sequence of Panacibacter sp. KCS-6.</title>
        <authorList>
            <person name="Yim K.J."/>
        </authorList>
    </citation>
    <scope>NUCLEOTIDE SEQUENCE</scope>
    <source>
        <strain evidence="2">KCS-6</strain>
    </source>
</reference>
<dbReference type="Gene3D" id="2.60.120.10">
    <property type="entry name" value="Jelly Rolls"/>
    <property type="match status" value="1"/>
</dbReference>
<dbReference type="Pfam" id="PF07883">
    <property type="entry name" value="Cupin_2"/>
    <property type="match status" value="1"/>
</dbReference>
<name>A0A8J8JW04_9BACT</name>
<evidence type="ECO:0000313" key="3">
    <source>
        <dbReference type="Proteomes" id="UP000598971"/>
    </source>
</evidence>
<evidence type="ECO:0000313" key="2">
    <source>
        <dbReference type="EMBL" id="NNV57214.1"/>
    </source>
</evidence>
<gene>
    <name evidence="2" type="ORF">GD597_17210</name>
</gene>
<dbReference type="AlphaFoldDB" id="A0A8J8JW04"/>
<keyword evidence="3" id="KW-1185">Reference proteome</keyword>